<keyword evidence="3" id="KW-1185">Reference proteome</keyword>
<dbReference type="PANTHER" id="PTHR33074">
    <property type="entry name" value="EXPRESSED PROTEIN-RELATED"/>
    <property type="match status" value="1"/>
</dbReference>
<proteinExistence type="predicted"/>
<dbReference type="EMBL" id="BQKI01000001">
    <property type="protein sequence ID" value="GJM86537.1"/>
    <property type="molecule type" value="Genomic_DNA"/>
</dbReference>
<evidence type="ECO:0000313" key="3">
    <source>
        <dbReference type="Proteomes" id="UP001054889"/>
    </source>
</evidence>
<dbReference type="PANTHER" id="PTHR33074:SF128">
    <property type="entry name" value="EXPRESSED PROTEIN"/>
    <property type="match status" value="1"/>
</dbReference>
<comment type="caution">
    <text evidence="2">The sequence shown here is derived from an EMBL/GenBank/DDBJ whole genome shotgun (WGS) entry which is preliminary data.</text>
</comment>
<gene>
    <name evidence="2" type="primary">ga02405</name>
    <name evidence="2" type="ORF">PR202_ga02405</name>
</gene>
<evidence type="ECO:0000256" key="1">
    <source>
        <dbReference type="SAM" id="MobiDB-lite"/>
    </source>
</evidence>
<dbReference type="AlphaFoldDB" id="A0AAV5BKS3"/>
<name>A0AAV5BKS3_ELECO</name>
<reference evidence="2" key="1">
    <citation type="journal article" date="2018" name="DNA Res.">
        <title>Multiple hybrid de novo genome assembly of finger millet, an orphan allotetraploid crop.</title>
        <authorList>
            <person name="Hatakeyama M."/>
            <person name="Aluri S."/>
            <person name="Balachadran M.T."/>
            <person name="Sivarajan S.R."/>
            <person name="Patrignani A."/>
            <person name="Gruter S."/>
            <person name="Poveda L."/>
            <person name="Shimizu-Inatsugi R."/>
            <person name="Baeten J."/>
            <person name="Francoijs K.J."/>
            <person name="Nataraja K.N."/>
            <person name="Reddy Y.A.N."/>
            <person name="Phadnis S."/>
            <person name="Ravikumar R.L."/>
            <person name="Schlapbach R."/>
            <person name="Sreeman S.M."/>
            <person name="Shimizu K.K."/>
        </authorList>
    </citation>
    <scope>NUCLEOTIDE SEQUENCE</scope>
</reference>
<protein>
    <submittedName>
        <fullName evidence="2">Uncharacterized protein</fullName>
    </submittedName>
</protein>
<feature type="region of interest" description="Disordered" evidence="1">
    <location>
        <begin position="1"/>
        <end position="24"/>
    </location>
</feature>
<reference evidence="2" key="2">
    <citation type="submission" date="2021-12" db="EMBL/GenBank/DDBJ databases">
        <title>Resequencing data analysis of finger millet.</title>
        <authorList>
            <person name="Hatakeyama M."/>
            <person name="Aluri S."/>
            <person name="Balachadran M.T."/>
            <person name="Sivarajan S.R."/>
            <person name="Poveda L."/>
            <person name="Shimizu-Inatsugi R."/>
            <person name="Schlapbach R."/>
            <person name="Sreeman S.M."/>
            <person name="Shimizu K.K."/>
        </authorList>
    </citation>
    <scope>NUCLEOTIDE SEQUENCE</scope>
</reference>
<sequence length="297" mass="33410">MAAVPVTTATDYSDASSSSSSSSSLPNWVMLDPYVFKRYDLSTFQEDETTSPQRRTSEGVSFRVSPLPAVSRLYLHFPKSPGGSDTICRIVGSHRNTLLFCLYVPLPLPVDKYPADFPYERQPRFCRQDLFVYTAGSPPSLNLLPPCHETLVEDEEDDTSSEELYDPLAGVVNFSELEGIGEDEGKFTMMFADVRPLDGYVYLPRSNGFEFNLWSLIMEEDGNMNWKHEQEFGFSHKDLNIRNFIPSPCGPLTFPVVSMEEPHVGYFVVGEPGCGIRKGIHRQGLELNETPAPLEYH</sequence>
<organism evidence="2 3">
    <name type="scientific">Eleusine coracana subsp. coracana</name>
    <dbReference type="NCBI Taxonomy" id="191504"/>
    <lineage>
        <taxon>Eukaryota</taxon>
        <taxon>Viridiplantae</taxon>
        <taxon>Streptophyta</taxon>
        <taxon>Embryophyta</taxon>
        <taxon>Tracheophyta</taxon>
        <taxon>Spermatophyta</taxon>
        <taxon>Magnoliopsida</taxon>
        <taxon>Liliopsida</taxon>
        <taxon>Poales</taxon>
        <taxon>Poaceae</taxon>
        <taxon>PACMAD clade</taxon>
        <taxon>Chloridoideae</taxon>
        <taxon>Cynodonteae</taxon>
        <taxon>Eleusininae</taxon>
        <taxon>Eleusine</taxon>
    </lineage>
</organism>
<accession>A0AAV5BKS3</accession>
<evidence type="ECO:0000313" key="2">
    <source>
        <dbReference type="EMBL" id="GJM86537.1"/>
    </source>
</evidence>
<dbReference type="Proteomes" id="UP001054889">
    <property type="component" value="Unassembled WGS sequence"/>
</dbReference>